<proteinExistence type="predicted"/>
<protein>
    <submittedName>
        <fullName evidence="3">Phosphatidylserine decarboxylase proenzyme</fullName>
    </submittedName>
</protein>
<name>A0A8H8UK78_9HELO</name>
<dbReference type="AlphaFoldDB" id="A0A8H8UK78"/>
<reference evidence="3 4" key="1">
    <citation type="submission" date="2018-05" db="EMBL/GenBank/DDBJ databases">
        <title>Genome sequencing and assembly of the regulated plant pathogen Lachnellula willkommii and related sister species for the development of diagnostic species identification markers.</title>
        <authorList>
            <person name="Giroux E."/>
            <person name="Bilodeau G."/>
        </authorList>
    </citation>
    <scope>NUCLEOTIDE SEQUENCE [LARGE SCALE GENOMIC DNA]</scope>
    <source>
        <strain evidence="3 4">CBS 160.35</strain>
    </source>
</reference>
<accession>A0A8H8UK78</accession>
<dbReference type="GO" id="GO:0008654">
    <property type="term" value="P:phospholipid biosynthetic process"/>
    <property type="evidence" value="ECO:0007669"/>
    <property type="project" value="InterPro"/>
</dbReference>
<dbReference type="PANTHER" id="PTHR10067">
    <property type="entry name" value="PHOSPHATIDYLSERINE DECARBOXYLASE"/>
    <property type="match status" value="1"/>
</dbReference>
<evidence type="ECO:0000256" key="1">
    <source>
        <dbReference type="ARBA" id="ARBA00022793"/>
    </source>
</evidence>
<gene>
    <name evidence="3" type="primary">psd3_1</name>
    <name evidence="3" type="ORF">LOCC1_G001569</name>
</gene>
<dbReference type="GO" id="GO:0004609">
    <property type="term" value="F:phosphatidylserine decarboxylase activity"/>
    <property type="evidence" value="ECO:0007669"/>
    <property type="project" value="InterPro"/>
</dbReference>
<keyword evidence="2" id="KW-0456">Lyase</keyword>
<organism evidence="3 4">
    <name type="scientific">Lachnellula occidentalis</name>
    <dbReference type="NCBI Taxonomy" id="215460"/>
    <lineage>
        <taxon>Eukaryota</taxon>
        <taxon>Fungi</taxon>
        <taxon>Dikarya</taxon>
        <taxon>Ascomycota</taxon>
        <taxon>Pezizomycotina</taxon>
        <taxon>Leotiomycetes</taxon>
        <taxon>Helotiales</taxon>
        <taxon>Lachnaceae</taxon>
        <taxon>Lachnellula</taxon>
    </lineage>
</organism>
<keyword evidence="4" id="KW-1185">Reference proteome</keyword>
<evidence type="ECO:0000313" key="4">
    <source>
        <dbReference type="Proteomes" id="UP000443090"/>
    </source>
</evidence>
<dbReference type="EMBL" id="QGMI01000048">
    <property type="protein sequence ID" value="TVY48412.1"/>
    <property type="molecule type" value="Genomic_DNA"/>
</dbReference>
<keyword evidence="1" id="KW-0210">Decarboxylase</keyword>
<evidence type="ECO:0000256" key="2">
    <source>
        <dbReference type="ARBA" id="ARBA00023239"/>
    </source>
</evidence>
<comment type="caution">
    <text evidence="3">The sequence shown here is derived from an EMBL/GenBank/DDBJ whole genome shotgun (WGS) entry which is preliminary data.</text>
</comment>
<dbReference type="Pfam" id="PF02666">
    <property type="entry name" value="PS_Dcarbxylase"/>
    <property type="match status" value="1"/>
</dbReference>
<sequence>MAQAVALPLRGVQFEPIVIEFAKKVQGESGWKDRFDKAIGQAKASGIQEMDKISSMDDFYQYIHDWLFWIPKEGHEGKDIYNQLCLFYFIFDQEAVLDLQSPIKPGQAGKPLSWISDWYGKPCKPFSYLDYKLVRYAKSLGEFLDKPESLTEESLKTFYNFPHFNMQEYIAPRGGWKTFNALFFRDFKPGYRPIAAIADPTVIVSPADSTYAGQWEIRSDSGVDVKHIHWPISELLHGSPYKDRFHNGLFIHAFLGPADYHRQHAPVGGKVLEARVIQGQVYLEVNPKKNDDGRLSLTPQRKLHNTVSHQEVVASVSGDLELDAPDTAGYQFYQTRGLIVLETAIGLIAILPMGMAQVSSVNITCEEGVTLRKGEELSYFAFGGSDIVVIFEARSNISMTAQIGTHYKVGNRIAQAFPIE</sequence>
<dbReference type="InterPro" id="IPR003817">
    <property type="entry name" value="PS_Dcarbxylase"/>
</dbReference>
<dbReference type="Proteomes" id="UP000443090">
    <property type="component" value="Unassembled WGS sequence"/>
</dbReference>
<dbReference type="PANTHER" id="PTHR10067:SF13">
    <property type="entry name" value="PHOSPHATIDYLSERINE DECARBOXYLASE"/>
    <property type="match status" value="1"/>
</dbReference>
<dbReference type="OrthoDB" id="5973539at2759"/>
<evidence type="ECO:0000313" key="3">
    <source>
        <dbReference type="EMBL" id="TVY48412.1"/>
    </source>
</evidence>